<reference evidence="2" key="1">
    <citation type="submission" date="2017-06" db="EMBL/GenBank/DDBJ databases">
        <title>Whole genome sequence of Laribacter hongkongensis LHGZ1.</title>
        <authorList>
            <person name="Chen D."/>
            <person name="Wu H."/>
            <person name="Chen J."/>
        </authorList>
    </citation>
    <scope>NUCLEOTIDE SEQUENCE [LARGE SCALE GENOMIC DNA]</scope>
    <source>
        <strain evidence="2">LHGZ1</strain>
    </source>
</reference>
<proteinExistence type="predicted"/>
<evidence type="ECO:0000313" key="1">
    <source>
        <dbReference type="EMBL" id="ASJ24378.1"/>
    </source>
</evidence>
<accession>A0A248LHZ5</accession>
<gene>
    <name evidence="1" type="ORF">LHGZ1_1547</name>
</gene>
<organism evidence="1 2">
    <name type="scientific">Laribacter hongkongensis</name>
    <dbReference type="NCBI Taxonomy" id="168471"/>
    <lineage>
        <taxon>Bacteria</taxon>
        <taxon>Pseudomonadati</taxon>
        <taxon>Pseudomonadota</taxon>
        <taxon>Betaproteobacteria</taxon>
        <taxon>Neisseriales</taxon>
        <taxon>Aquaspirillaceae</taxon>
        <taxon>Laribacter</taxon>
    </lineage>
</organism>
<dbReference type="EMBL" id="CP022115">
    <property type="protein sequence ID" value="ASJ24378.1"/>
    <property type="molecule type" value="Genomic_DNA"/>
</dbReference>
<protein>
    <submittedName>
        <fullName evidence="1">Uncharacterized protein</fullName>
    </submittedName>
</protein>
<sequence length="73" mass="8407">MSRRKIAVAPGSATAIWPMAWVGSMAVAVCERVMVKSPQNQTKKYRKKHRFPDTADAHKCLVLYCWFVWQLIL</sequence>
<name>A0A248LHZ5_9NEIS</name>
<evidence type="ECO:0000313" key="2">
    <source>
        <dbReference type="Proteomes" id="UP000197424"/>
    </source>
</evidence>
<dbReference type="Proteomes" id="UP000197424">
    <property type="component" value="Chromosome"/>
</dbReference>
<dbReference type="AlphaFoldDB" id="A0A248LHZ5"/>